<dbReference type="PANTHER" id="PTHR43479">
    <property type="entry name" value="ACREF/ENVCD OPERON REPRESSOR-RELATED"/>
    <property type="match status" value="1"/>
</dbReference>
<name>A0A0S2W132_9FIRM</name>
<dbReference type="PANTHER" id="PTHR43479:SF7">
    <property type="entry name" value="TETR-FAMILY TRANSCRIPTIONAL REGULATOR"/>
    <property type="match status" value="1"/>
</dbReference>
<sequence length="189" mass="22070">MKRERERTAEREDLRQRRTKKFLVHALLALMEERPFQELSVVDICERAMVHRTTFYAHFEDKYALLRYAIGELQQEFEMTEEQEGRCTGERDYFLAVFRNALTFLRDHRKLYLSGITGGGAALQLLEDAVVEKMCGRVRMMGRRGASVQDELSARFCAGGILSMVRWWVVQDDPVDESCLAECLERFFA</sequence>
<proteinExistence type="predicted"/>
<accession>A0A0S2W132</accession>
<protein>
    <submittedName>
        <fullName evidence="4">Transcriptional regulator, TetRNA family</fullName>
    </submittedName>
</protein>
<reference evidence="4 5" key="1">
    <citation type="journal article" date="2015" name="Nat. Commun.">
        <title>Production of butyrate from lysine and the Amadori product fructoselysine by a human gut commensal.</title>
        <authorList>
            <person name="Bui T.P."/>
            <person name="Ritari J."/>
            <person name="Boeren S."/>
            <person name="de Waard P."/>
            <person name="Plugge C.M."/>
            <person name="de Vos W.M."/>
        </authorList>
    </citation>
    <scope>NUCLEOTIDE SEQUENCE [LARGE SCALE GENOMIC DNA]</scope>
    <source>
        <strain evidence="4 5">AF211</strain>
    </source>
</reference>
<evidence type="ECO:0000256" key="2">
    <source>
        <dbReference type="PROSITE-ProRule" id="PRU00335"/>
    </source>
</evidence>
<gene>
    <name evidence="4" type="ORF">IB211_00699</name>
</gene>
<dbReference type="InterPro" id="IPR050624">
    <property type="entry name" value="HTH-type_Tx_Regulator"/>
</dbReference>
<feature type="DNA-binding region" description="H-T-H motif" evidence="2">
    <location>
        <begin position="40"/>
        <end position="59"/>
    </location>
</feature>
<keyword evidence="5" id="KW-1185">Reference proteome</keyword>
<reference evidence="5" key="2">
    <citation type="submission" date="2015-04" db="EMBL/GenBank/DDBJ databases">
        <title>A butyrogenic pathway from the amino acid lysine in a human gut commensal.</title>
        <authorList>
            <person name="de Vos W.M."/>
            <person name="Bui N.T.P."/>
            <person name="Plugge C.M."/>
            <person name="Ritari J."/>
        </authorList>
    </citation>
    <scope>NUCLEOTIDE SEQUENCE [LARGE SCALE GENOMIC DNA]</scope>
    <source>
        <strain evidence="5">AF211</strain>
    </source>
</reference>
<dbReference type="InterPro" id="IPR009057">
    <property type="entry name" value="Homeodomain-like_sf"/>
</dbReference>
<evidence type="ECO:0000313" key="5">
    <source>
        <dbReference type="Proteomes" id="UP000064844"/>
    </source>
</evidence>
<dbReference type="GO" id="GO:0003677">
    <property type="term" value="F:DNA binding"/>
    <property type="evidence" value="ECO:0007669"/>
    <property type="project" value="UniProtKB-UniRule"/>
</dbReference>
<dbReference type="Gene3D" id="1.10.357.10">
    <property type="entry name" value="Tetracycline Repressor, domain 2"/>
    <property type="match status" value="1"/>
</dbReference>
<dbReference type="Proteomes" id="UP000064844">
    <property type="component" value="Chromosome"/>
</dbReference>
<dbReference type="PROSITE" id="PS50977">
    <property type="entry name" value="HTH_TETR_2"/>
    <property type="match status" value="1"/>
</dbReference>
<dbReference type="STRING" id="1297617.IB211_00699"/>
<keyword evidence="1 2" id="KW-0238">DNA-binding</keyword>
<evidence type="ECO:0000259" key="3">
    <source>
        <dbReference type="PROSITE" id="PS50977"/>
    </source>
</evidence>
<dbReference type="SUPFAM" id="SSF46689">
    <property type="entry name" value="Homeodomain-like"/>
    <property type="match status" value="1"/>
</dbReference>
<dbReference type="eggNOG" id="COG1309">
    <property type="taxonomic scope" value="Bacteria"/>
</dbReference>
<evidence type="ECO:0000256" key="1">
    <source>
        <dbReference type="ARBA" id="ARBA00023125"/>
    </source>
</evidence>
<dbReference type="KEGG" id="ibu:IB211_00699"/>
<feature type="domain" description="HTH tetR-type" evidence="3">
    <location>
        <begin position="17"/>
        <end position="77"/>
    </location>
</feature>
<dbReference type="PATRIC" id="fig|1297617.4.peg.707"/>
<organism evidence="4 5">
    <name type="scientific">Intestinimonas butyriciproducens</name>
    <dbReference type="NCBI Taxonomy" id="1297617"/>
    <lineage>
        <taxon>Bacteria</taxon>
        <taxon>Bacillati</taxon>
        <taxon>Bacillota</taxon>
        <taxon>Clostridia</taxon>
        <taxon>Eubacteriales</taxon>
        <taxon>Intestinimonas</taxon>
    </lineage>
</organism>
<dbReference type="EMBL" id="CP011307">
    <property type="protein sequence ID" value="ALP93094.1"/>
    <property type="molecule type" value="Genomic_DNA"/>
</dbReference>
<dbReference type="AlphaFoldDB" id="A0A0S2W132"/>
<dbReference type="Pfam" id="PF00440">
    <property type="entry name" value="TetR_N"/>
    <property type="match status" value="1"/>
</dbReference>
<dbReference type="RefSeq" id="WP_058117106.1">
    <property type="nucleotide sequence ID" value="NZ_CP011307.1"/>
</dbReference>
<dbReference type="InterPro" id="IPR001647">
    <property type="entry name" value="HTH_TetR"/>
</dbReference>
<evidence type="ECO:0000313" key="4">
    <source>
        <dbReference type="EMBL" id="ALP93094.1"/>
    </source>
</evidence>